<name>A0AA87CDC6_9CAUD</name>
<proteinExistence type="predicted"/>
<evidence type="ECO:0000313" key="1">
    <source>
        <dbReference type="EMBL" id="DBA35574.1"/>
    </source>
</evidence>
<dbReference type="Proteomes" id="UP001302000">
    <property type="component" value="Segment"/>
</dbReference>
<accession>A0AA87CDC6</accession>
<organism evidence="1 2">
    <name type="scientific">Caudoviricetes sp. vir335</name>
    <dbReference type="NCBI Taxonomy" id="3068357"/>
    <lineage>
        <taxon>Viruses</taxon>
        <taxon>Duplodnaviria</taxon>
        <taxon>Heunggongvirae</taxon>
        <taxon>Uroviricota</taxon>
        <taxon>Caudoviricetes</taxon>
    </lineage>
</organism>
<dbReference type="GeneID" id="301841431"/>
<keyword evidence="2" id="KW-1185">Reference proteome</keyword>
<reference evidence="1 2" key="1">
    <citation type="journal article" date="2023" name="Nat. Microbiol.">
        <title>A compendium of viruses from methanogenic archaea reveals their diversity and adaptations to the gut environment.</title>
        <authorList>
            <person name="Medvedeva S."/>
            <person name="Borrel G."/>
            <person name="Krupovic M."/>
            <person name="Gribaldo S."/>
        </authorList>
    </citation>
    <scope>NUCLEOTIDE SEQUENCE [LARGE SCALE GENOMIC DNA]</scope>
</reference>
<evidence type="ECO:0000313" key="2">
    <source>
        <dbReference type="Proteomes" id="UP001302000"/>
    </source>
</evidence>
<dbReference type="EMBL" id="BK063680">
    <property type="protein sequence ID" value="DBA35574.1"/>
    <property type="molecule type" value="Genomic_DNA"/>
</dbReference>
<sequence>MRRDNLRAMVGAAALETRNRWISVAEISYLTDASARQISAILSQIPGIQMESQHAEWGRSIMIIADDEEAKRIWGHLMKWRYHIDDVYDLLESCMPSSGWMSIRDLSSDTGMMQSDVLKCIAWMGDEVILKGSKRQMMCRRAGDNDVSECVGDSVAGDSVAEQR</sequence>
<dbReference type="RefSeq" id="YP_013605478.1">
    <property type="nucleotide sequence ID" value="NC_134205.1"/>
</dbReference>
<protein>
    <submittedName>
        <fullName evidence="1">Uncharacterized protein</fullName>
    </submittedName>
</protein>
<gene>
    <name evidence="1" type="ORF">vir335_00018</name>
</gene>